<reference evidence="1 2" key="1">
    <citation type="submission" date="2013-12" db="EMBL/GenBank/DDBJ databases">
        <authorList>
            <person name="Brown-Elliot B."/>
            <person name="Wallace R."/>
            <person name="Lenaerts A."/>
            <person name="Ordway D."/>
            <person name="DeGroote M.A."/>
            <person name="Parker T."/>
            <person name="Sizemore C."/>
            <person name="Tallon L.J."/>
            <person name="Sadzewicz L.K."/>
            <person name="Sengamalay N."/>
            <person name="Fraser C.M."/>
            <person name="Hine E."/>
            <person name="Shefchek K.A."/>
            <person name="Das S.P."/>
            <person name="Tettelin H."/>
        </authorList>
    </citation>
    <scope>NUCLEOTIDE SEQUENCE [LARGE SCALE GENOMIC DNA]</scope>
    <source>
        <strain evidence="1 2">662</strain>
    </source>
</reference>
<gene>
    <name evidence="1" type="ORF">I545_6744</name>
</gene>
<protein>
    <submittedName>
        <fullName evidence="1">Uncharacterized protein</fullName>
    </submittedName>
</protein>
<comment type="caution">
    <text evidence="1">The sequence shown here is derived from an EMBL/GenBank/DDBJ whole genome shotgun (WGS) entry which is preliminary data.</text>
</comment>
<evidence type="ECO:0000313" key="1">
    <source>
        <dbReference type="EMBL" id="ETZ99091.1"/>
    </source>
</evidence>
<organism evidence="1 2">
    <name type="scientific">Mycobacterium kansasii 662</name>
    <dbReference type="NCBI Taxonomy" id="1299326"/>
    <lineage>
        <taxon>Bacteria</taxon>
        <taxon>Bacillati</taxon>
        <taxon>Actinomycetota</taxon>
        <taxon>Actinomycetes</taxon>
        <taxon>Mycobacteriales</taxon>
        <taxon>Mycobacteriaceae</taxon>
        <taxon>Mycobacterium</taxon>
    </lineage>
</organism>
<accession>X7XVY4</accession>
<dbReference type="AlphaFoldDB" id="X7XVY4"/>
<proteinExistence type="predicted"/>
<name>X7XVY4_MYCKA</name>
<dbReference type="Proteomes" id="UP000020561">
    <property type="component" value="Unassembled WGS sequence"/>
</dbReference>
<dbReference type="EMBL" id="JAOA01000027">
    <property type="protein sequence ID" value="ETZ99091.1"/>
    <property type="molecule type" value="Genomic_DNA"/>
</dbReference>
<sequence length="54" mass="5653">MTLSPGLAAAHQAIVGDRLRLALDAALCAAVIGAPAPLRTRAWSATWRSGSRPW</sequence>
<dbReference type="PATRIC" id="fig|1299326.3.peg.6478"/>
<evidence type="ECO:0000313" key="2">
    <source>
        <dbReference type="Proteomes" id="UP000020561"/>
    </source>
</evidence>